<protein>
    <submittedName>
        <fullName evidence="1">Uncharacterized protein</fullName>
    </submittedName>
</protein>
<dbReference type="EMBL" id="JACHDY010000002">
    <property type="protein sequence ID" value="MBB5317443.1"/>
    <property type="molecule type" value="Genomic_DNA"/>
</dbReference>
<keyword evidence="2" id="KW-1185">Reference proteome</keyword>
<dbReference type="Proteomes" id="UP000568106">
    <property type="component" value="Unassembled WGS sequence"/>
</dbReference>
<reference evidence="1" key="1">
    <citation type="submission" date="2020-08" db="EMBL/GenBank/DDBJ databases">
        <title>Genomic Encyclopedia of Type Strains, Phase IV (KMG-V): Genome sequencing to study the core and pangenomes of soil and plant-associated prokaryotes.</title>
        <authorList>
            <person name="Whitman W."/>
        </authorList>
    </citation>
    <scope>NUCLEOTIDE SEQUENCE [LARGE SCALE GENOMIC DNA]</scope>
    <source>
        <strain evidence="1">M8UP27</strain>
    </source>
</reference>
<dbReference type="AlphaFoldDB" id="A0A7W8MRB2"/>
<accession>A0A7W8MRB2</accession>
<gene>
    <name evidence="1" type="ORF">HDF09_002112</name>
</gene>
<comment type="caution">
    <text evidence="1">The sequence shown here is derived from an EMBL/GenBank/DDBJ whole genome shotgun (WGS) entry which is preliminary data.</text>
</comment>
<sequence length="456" mass="51362">MIKSNVLTNNLRNEKADAWRDYQQLLAELGLIYSTLIHKTLTLTELAHMFLAGEIGFSELIGIQALRYQYPNGQKSTIQARLSRQLSDAQVKRPKTLTELQSASGVLLKPGLLVLKVLIELLESHHQPALSISECLAFLIPCKVNAEWDMAVSEVISHRRTGGEISEVNEHSRRNLQDWFKLLGASDFFVANDDEHIALSSFAIENMDLVRSYCASQEDLSTFWIPTSFDISGRLTWFDRFGHLPLDAQGALRRDLDAQPKYVEQNYVAGLDDDVEEEVRPSGGLAMNLSPIDLDYLERETTFQSSQDVETLLANIRRGFQKRHAKTLLHDRVVKSLAERFIAQGATVESDPDSIDLFALWPTGETAIFEVKTVTQRNLQQRMRTAIGQVAEYAYRRKCSTGSLSDSVIVVNAELDQNAWQPAFLSEYLKIGLICTAPKSYSAFAPQQARSKAYWS</sequence>
<organism evidence="1 2">
    <name type="scientific">Tunturiibacter empetritectus</name>
    <dbReference type="NCBI Taxonomy" id="3069691"/>
    <lineage>
        <taxon>Bacteria</taxon>
        <taxon>Pseudomonadati</taxon>
        <taxon>Acidobacteriota</taxon>
        <taxon>Terriglobia</taxon>
        <taxon>Terriglobales</taxon>
        <taxon>Acidobacteriaceae</taxon>
        <taxon>Tunturiibacter</taxon>
    </lineage>
</organism>
<evidence type="ECO:0000313" key="1">
    <source>
        <dbReference type="EMBL" id="MBB5317443.1"/>
    </source>
</evidence>
<evidence type="ECO:0000313" key="2">
    <source>
        <dbReference type="Proteomes" id="UP000568106"/>
    </source>
</evidence>
<name>A0A7W8MRB2_9BACT</name>
<proteinExistence type="predicted"/>